<accession>A0A158I0N3</accession>
<dbReference type="Proteomes" id="UP000054893">
    <property type="component" value="Unassembled WGS sequence"/>
</dbReference>
<dbReference type="PANTHER" id="PTHR34597:SF6">
    <property type="entry name" value="BLR6126 PROTEIN"/>
    <property type="match status" value="1"/>
</dbReference>
<feature type="region of interest" description="Disordered" evidence="4">
    <location>
        <begin position="21"/>
        <end position="42"/>
    </location>
</feature>
<sequence>MIRKELTWALLFAAMTFRPAHSQNAPPVRPPSAGNPLEALPQVNAPRGAPSVTVDVQPQAPQLQALLERPITPSRVQIEGVHAIPFGQVAQRFAPLVGQAIKIVDLIKAADGVTKLYKQKGYALSFAFVPAQTFQNGVVRITVVEGYVERIEINGQPGAAEKRIRALAERIRADRPLRQASFERYINVLGLVPGVKIAATVAPPQNTDGAATLALDVERQPFTFATGIDLNHPGVQGIVSATENEMLGVGETLGVSGLFPKGRDDQTYYAVSAALPIGTDGFIAKVDASHYYGHPSDNPGLPSYVERTVVNDRASISASYPFILSNSRSLIGTASAYASSNEDRFKNTITGAQIDQRSQVRVSALQLDFTSAEPGVVRRASLNVAKAFNVLGASKAADTNIAGVLTQNPVSLTFLRTGATASQSNEWPFKIGTVVAATGQYSADSLPTSEQIAFGAQRFALGYQPGEVSGDSGWAVSAEINRPVPLAFAYLKTITPYLIIDTARVYLHGTTAQSSRLASVGAGFRICDARYYSLDLSVAKPVGAAPIESASRNPRINATFSYQFQ</sequence>
<protein>
    <submittedName>
        <fullName evidence="8">Polypeptide-transport-associated domain-containing protein</fullName>
    </submittedName>
</protein>
<dbReference type="Gene3D" id="3.10.20.310">
    <property type="entry name" value="membrane protein fhac"/>
    <property type="match status" value="1"/>
</dbReference>
<feature type="chain" id="PRO_5007810620" evidence="5">
    <location>
        <begin position="23"/>
        <end position="565"/>
    </location>
</feature>
<evidence type="ECO:0000259" key="7">
    <source>
        <dbReference type="Pfam" id="PF08479"/>
    </source>
</evidence>
<keyword evidence="5" id="KW-0732">Signal</keyword>
<evidence type="ECO:0000256" key="3">
    <source>
        <dbReference type="ARBA" id="ARBA00023237"/>
    </source>
</evidence>
<keyword evidence="1" id="KW-0472">Membrane</keyword>
<evidence type="ECO:0000256" key="4">
    <source>
        <dbReference type="SAM" id="MobiDB-lite"/>
    </source>
</evidence>
<evidence type="ECO:0000313" key="8">
    <source>
        <dbReference type="EMBL" id="SAL50106.1"/>
    </source>
</evidence>
<organism evidence="8 9">
    <name type="scientific">Caballeronia sordidicola</name>
    <name type="common">Burkholderia sordidicola</name>
    <dbReference type="NCBI Taxonomy" id="196367"/>
    <lineage>
        <taxon>Bacteria</taxon>
        <taxon>Pseudomonadati</taxon>
        <taxon>Pseudomonadota</taxon>
        <taxon>Betaproteobacteria</taxon>
        <taxon>Burkholderiales</taxon>
        <taxon>Burkholderiaceae</taxon>
        <taxon>Caballeronia</taxon>
    </lineage>
</organism>
<dbReference type="EMBL" id="FCOC02000023">
    <property type="protein sequence ID" value="SAL50106.1"/>
    <property type="molecule type" value="Genomic_DNA"/>
</dbReference>
<gene>
    <name evidence="8" type="ORF">AWB64_05282</name>
</gene>
<feature type="signal peptide" evidence="5">
    <location>
        <begin position="1"/>
        <end position="22"/>
    </location>
</feature>
<dbReference type="InterPro" id="IPR005565">
    <property type="entry name" value="Hemolysn_activator_HlyB_C"/>
</dbReference>
<dbReference type="PANTHER" id="PTHR34597">
    <property type="entry name" value="SLR1661 PROTEIN"/>
    <property type="match status" value="1"/>
</dbReference>
<dbReference type="AlphaFoldDB" id="A0A158I0N3"/>
<evidence type="ECO:0000313" key="9">
    <source>
        <dbReference type="Proteomes" id="UP000054893"/>
    </source>
</evidence>
<dbReference type="Pfam" id="PF03865">
    <property type="entry name" value="ShlB"/>
    <property type="match status" value="1"/>
</dbReference>
<name>A0A158I0N3_CABSO</name>
<dbReference type="Pfam" id="PF08479">
    <property type="entry name" value="POTRA_2"/>
    <property type="match status" value="1"/>
</dbReference>
<evidence type="ECO:0000256" key="2">
    <source>
        <dbReference type="ARBA" id="ARBA00022692"/>
    </source>
</evidence>
<feature type="domain" description="Polypeptide-transport-associated ShlB-type" evidence="7">
    <location>
        <begin position="73"/>
        <end position="146"/>
    </location>
</feature>
<evidence type="ECO:0000256" key="1">
    <source>
        <dbReference type="ARBA" id="ARBA00022452"/>
    </source>
</evidence>
<keyword evidence="3" id="KW-0998">Cell outer membrane</keyword>
<evidence type="ECO:0000256" key="5">
    <source>
        <dbReference type="SAM" id="SignalP"/>
    </source>
</evidence>
<keyword evidence="1" id="KW-1134">Transmembrane beta strand</keyword>
<dbReference type="GO" id="GO:0098046">
    <property type="term" value="C:type V protein secretion system complex"/>
    <property type="evidence" value="ECO:0007669"/>
    <property type="project" value="TreeGrafter"/>
</dbReference>
<proteinExistence type="predicted"/>
<dbReference type="Gene3D" id="2.40.160.50">
    <property type="entry name" value="membrane protein fhac: a member of the omp85/tpsb transporter family"/>
    <property type="match status" value="1"/>
</dbReference>
<evidence type="ECO:0000259" key="6">
    <source>
        <dbReference type="Pfam" id="PF03865"/>
    </source>
</evidence>
<feature type="domain" description="Haemolysin activator HlyB C-terminal" evidence="6">
    <location>
        <begin position="327"/>
        <end position="525"/>
    </location>
</feature>
<dbReference type="InterPro" id="IPR013686">
    <property type="entry name" value="Polypept-transport_assoc_ShlB"/>
</dbReference>
<dbReference type="GO" id="GO:0046819">
    <property type="term" value="P:protein secretion by the type V secretion system"/>
    <property type="evidence" value="ECO:0007669"/>
    <property type="project" value="TreeGrafter"/>
</dbReference>
<dbReference type="InterPro" id="IPR051544">
    <property type="entry name" value="TPS_OM_transporter"/>
</dbReference>
<dbReference type="GO" id="GO:0008320">
    <property type="term" value="F:protein transmembrane transporter activity"/>
    <property type="evidence" value="ECO:0007669"/>
    <property type="project" value="TreeGrafter"/>
</dbReference>
<keyword evidence="2" id="KW-0812">Transmembrane</keyword>
<reference evidence="8 9" key="1">
    <citation type="submission" date="2016-01" db="EMBL/GenBank/DDBJ databases">
        <authorList>
            <person name="Oliw E.H."/>
        </authorList>
    </citation>
    <scope>NUCLEOTIDE SEQUENCE [LARGE SCALE GENOMIC DNA]</scope>
    <source>
        <strain evidence="8">LMG 22029</strain>
    </source>
</reference>